<comment type="caution">
    <text evidence="1">The sequence shown here is derived from an EMBL/GenBank/DDBJ whole genome shotgun (WGS) entry which is preliminary data.</text>
</comment>
<keyword evidence="2" id="KW-1185">Reference proteome</keyword>
<dbReference type="EMBL" id="CAJVQB010022539">
    <property type="protein sequence ID" value="CAG8799858.1"/>
    <property type="molecule type" value="Genomic_DNA"/>
</dbReference>
<name>A0ABN7VVX9_GIGMA</name>
<sequence length="42" mass="4745">MGIKKALKVKVLDRTEKGNKSKSTGQDKRFKENKWALLKLAG</sequence>
<evidence type="ECO:0000313" key="1">
    <source>
        <dbReference type="EMBL" id="CAG8799858.1"/>
    </source>
</evidence>
<organism evidence="1 2">
    <name type="scientific">Gigaspora margarita</name>
    <dbReference type="NCBI Taxonomy" id="4874"/>
    <lineage>
        <taxon>Eukaryota</taxon>
        <taxon>Fungi</taxon>
        <taxon>Fungi incertae sedis</taxon>
        <taxon>Mucoromycota</taxon>
        <taxon>Glomeromycotina</taxon>
        <taxon>Glomeromycetes</taxon>
        <taxon>Diversisporales</taxon>
        <taxon>Gigasporaceae</taxon>
        <taxon>Gigaspora</taxon>
    </lineage>
</organism>
<dbReference type="Proteomes" id="UP000789901">
    <property type="component" value="Unassembled WGS sequence"/>
</dbReference>
<accession>A0ABN7VVX9</accession>
<evidence type="ECO:0000313" key="2">
    <source>
        <dbReference type="Proteomes" id="UP000789901"/>
    </source>
</evidence>
<proteinExistence type="predicted"/>
<gene>
    <name evidence="1" type="ORF">GMARGA_LOCUS22864</name>
</gene>
<reference evidence="1 2" key="1">
    <citation type="submission" date="2021-06" db="EMBL/GenBank/DDBJ databases">
        <authorList>
            <person name="Kallberg Y."/>
            <person name="Tangrot J."/>
            <person name="Rosling A."/>
        </authorList>
    </citation>
    <scope>NUCLEOTIDE SEQUENCE [LARGE SCALE GENOMIC DNA]</scope>
    <source>
        <strain evidence="1 2">120-4 pot B 10/14</strain>
    </source>
</reference>
<protein>
    <submittedName>
        <fullName evidence="1">15470_t:CDS:1</fullName>
    </submittedName>
</protein>